<dbReference type="EMBL" id="CAADRP010001552">
    <property type="protein sequence ID" value="VFU40875.1"/>
    <property type="molecule type" value="Genomic_DNA"/>
</dbReference>
<protein>
    <submittedName>
        <fullName evidence="2">Uncharacterized protein</fullName>
    </submittedName>
</protein>
<reference evidence="2" key="1">
    <citation type="submission" date="2019-03" db="EMBL/GenBank/DDBJ databases">
        <authorList>
            <person name="Mank J."/>
            <person name="Almeida P."/>
        </authorList>
    </citation>
    <scope>NUCLEOTIDE SEQUENCE</scope>
    <source>
        <strain evidence="2">78183</strain>
    </source>
</reference>
<name>A0A6N2LIY3_SALVM</name>
<organism evidence="2">
    <name type="scientific">Salix viminalis</name>
    <name type="common">Common osier</name>
    <name type="synonym">Basket willow</name>
    <dbReference type="NCBI Taxonomy" id="40686"/>
    <lineage>
        <taxon>Eukaryota</taxon>
        <taxon>Viridiplantae</taxon>
        <taxon>Streptophyta</taxon>
        <taxon>Embryophyta</taxon>
        <taxon>Tracheophyta</taxon>
        <taxon>Spermatophyta</taxon>
        <taxon>Magnoliopsida</taxon>
        <taxon>eudicotyledons</taxon>
        <taxon>Gunneridae</taxon>
        <taxon>Pentapetalae</taxon>
        <taxon>rosids</taxon>
        <taxon>fabids</taxon>
        <taxon>Malpighiales</taxon>
        <taxon>Salicaceae</taxon>
        <taxon>Saliceae</taxon>
        <taxon>Salix</taxon>
    </lineage>
</organism>
<accession>A0A6N2LIY3</accession>
<evidence type="ECO:0000313" key="2">
    <source>
        <dbReference type="EMBL" id="VFU40875.1"/>
    </source>
</evidence>
<dbReference type="AlphaFoldDB" id="A0A6N2LIY3"/>
<sequence>MFSQGKGETIPQESGFKEPLASSSGKYKGNSVSILHISQFPSLYQLFVHFSSSQFVSLSLSHCTKSSLFEALWLIRFMALLAFVAFNNNLSDSWVFRSGALRDRVAFLVQNLVSVEAIASFEEIL</sequence>
<gene>
    <name evidence="2" type="ORF">SVIM_LOCUS237968</name>
</gene>
<evidence type="ECO:0000256" key="1">
    <source>
        <dbReference type="SAM" id="MobiDB-lite"/>
    </source>
</evidence>
<proteinExistence type="predicted"/>
<feature type="region of interest" description="Disordered" evidence="1">
    <location>
        <begin position="1"/>
        <end position="26"/>
    </location>
</feature>